<accession>A0A8T3D1P5</accession>
<dbReference type="InterPro" id="IPR016024">
    <property type="entry name" value="ARM-type_fold"/>
</dbReference>
<dbReference type="SUPFAM" id="SSF46689">
    <property type="entry name" value="Homeodomain-like"/>
    <property type="match status" value="1"/>
</dbReference>
<dbReference type="InterPro" id="IPR001005">
    <property type="entry name" value="SANT/Myb"/>
</dbReference>
<evidence type="ECO:0000256" key="1">
    <source>
        <dbReference type="SAM" id="MobiDB-lite"/>
    </source>
</evidence>
<feature type="compositionally biased region" description="Basic and acidic residues" evidence="1">
    <location>
        <begin position="148"/>
        <end position="168"/>
    </location>
</feature>
<dbReference type="AlphaFoldDB" id="A0A8T3D1P5"/>
<dbReference type="PROSITE" id="PS51257">
    <property type="entry name" value="PROKAR_LIPOPROTEIN"/>
    <property type="match status" value="1"/>
</dbReference>
<protein>
    <recommendedName>
        <fullName evidence="2">Myb-like domain-containing protein</fullName>
    </recommendedName>
</protein>
<dbReference type="InterPro" id="IPR009057">
    <property type="entry name" value="Homeodomain-like_sf"/>
</dbReference>
<proteinExistence type="predicted"/>
<feature type="region of interest" description="Disordered" evidence="1">
    <location>
        <begin position="258"/>
        <end position="349"/>
    </location>
</feature>
<evidence type="ECO:0000259" key="2">
    <source>
        <dbReference type="SMART" id="SM00717"/>
    </source>
</evidence>
<feature type="domain" description="Myb-like" evidence="2">
    <location>
        <begin position="509"/>
        <end position="560"/>
    </location>
</feature>
<sequence length="569" mass="63745">MMTKTLSLCITDNAPLASGLAEYHLVPQLVTLLSCPTLDPRNRLCVVLAVGHCTESCEEHQSQLLRAGGLPLMIQLLAESQDEELKRAATFVLQTCKQMTSTLGAVEASSPPQADPGGLQEWARPFIDMPSYWRSALEIKERIKQLEKQHREVDEGKRDATNSTDKRRGLPGVETPLLTLDPTAGFWEGTGVQRTLCRGEERGLAHEGYKDPIESRELTPARPALQPYRHQKREGNSRSPVEYPMGPVKRQIFQASAAAETLTPPQSPLAGRQGDRGVGGGRPEPQRKARSSPPQPPGGASQPREPAEQRAAVCSVCSRMPDSSTPPATGGGRERDGEGGPPTAPPESLVIFRRPYPAKTTTEGQNRSSFKGCTLGVSPANSRTFTQILRSCRYRCDRHTVLMDAEDRFKMRVRETIRKEVHNSHWERCRQIRLTPMRKGSCLRNDSTDPLNKADPGWICLTPVKKARTLIDKNAYHREGATSKKRQETESRDEHTPNVSERREPMRRERKNFTQDEVRYLLDGVKKLGPCWNSILWSYPFQKGRTNVDLAKKFSRLQREIPHTQSLES</sequence>
<keyword evidence="4" id="KW-1185">Reference proteome</keyword>
<dbReference type="Gene3D" id="1.10.10.60">
    <property type="entry name" value="Homeodomain-like"/>
    <property type="match status" value="1"/>
</dbReference>
<feature type="region of interest" description="Disordered" evidence="1">
    <location>
        <begin position="207"/>
        <end position="244"/>
    </location>
</feature>
<name>A0A8T3D1P5_9TELE</name>
<evidence type="ECO:0000313" key="3">
    <source>
        <dbReference type="EMBL" id="KAI1889900.1"/>
    </source>
</evidence>
<feature type="region of interest" description="Disordered" evidence="1">
    <location>
        <begin position="473"/>
        <end position="511"/>
    </location>
</feature>
<reference evidence="3" key="1">
    <citation type="submission" date="2021-01" db="EMBL/GenBank/DDBJ databases">
        <authorList>
            <person name="Zahm M."/>
            <person name="Roques C."/>
            <person name="Cabau C."/>
            <person name="Klopp C."/>
            <person name="Donnadieu C."/>
            <person name="Jouanno E."/>
            <person name="Lampietro C."/>
            <person name="Louis A."/>
            <person name="Herpin A."/>
            <person name="Echchiki A."/>
            <person name="Berthelot C."/>
            <person name="Parey E."/>
            <person name="Roest-Crollius H."/>
            <person name="Braasch I."/>
            <person name="Postlethwait J."/>
            <person name="Bobe J."/>
            <person name="Montfort J."/>
            <person name="Bouchez O."/>
            <person name="Begum T."/>
            <person name="Mejri S."/>
            <person name="Adams A."/>
            <person name="Chen W.-J."/>
            <person name="Guiguen Y."/>
        </authorList>
    </citation>
    <scope>NUCLEOTIDE SEQUENCE</scope>
    <source>
        <tissue evidence="3">Blood</tissue>
    </source>
</reference>
<dbReference type="SMART" id="SM00717">
    <property type="entry name" value="SANT"/>
    <property type="match status" value="1"/>
</dbReference>
<dbReference type="PANTHER" id="PTHR14014">
    <property type="entry name" value="TELOMERE REPEATS-BINDING BOUQUET FORMATION PROTEIN 1"/>
    <property type="match status" value="1"/>
</dbReference>
<dbReference type="InterPro" id="IPR042359">
    <property type="entry name" value="TERB1"/>
</dbReference>
<comment type="caution">
    <text evidence="3">The sequence shown here is derived from an EMBL/GenBank/DDBJ whole genome shotgun (WGS) entry which is preliminary data.</text>
</comment>
<gene>
    <name evidence="3" type="ORF">AGOR_G00167670</name>
</gene>
<evidence type="ECO:0000313" key="4">
    <source>
        <dbReference type="Proteomes" id="UP000829720"/>
    </source>
</evidence>
<feature type="compositionally biased region" description="Basic and acidic residues" evidence="1">
    <location>
        <begin position="207"/>
        <end position="219"/>
    </location>
</feature>
<dbReference type="GO" id="GO:0007129">
    <property type="term" value="P:homologous chromosome pairing at meiosis"/>
    <property type="evidence" value="ECO:0007669"/>
    <property type="project" value="TreeGrafter"/>
</dbReference>
<dbReference type="SUPFAM" id="SSF48371">
    <property type="entry name" value="ARM repeat"/>
    <property type="match status" value="1"/>
</dbReference>
<dbReference type="GO" id="GO:0070197">
    <property type="term" value="P:meiotic attachment of telomere to nuclear envelope"/>
    <property type="evidence" value="ECO:0007669"/>
    <property type="project" value="InterPro"/>
</dbReference>
<organism evidence="3 4">
    <name type="scientific">Albula goreensis</name>
    <dbReference type="NCBI Taxonomy" id="1534307"/>
    <lineage>
        <taxon>Eukaryota</taxon>
        <taxon>Metazoa</taxon>
        <taxon>Chordata</taxon>
        <taxon>Craniata</taxon>
        <taxon>Vertebrata</taxon>
        <taxon>Euteleostomi</taxon>
        <taxon>Actinopterygii</taxon>
        <taxon>Neopterygii</taxon>
        <taxon>Teleostei</taxon>
        <taxon>Albuliformes</taxon>
        <taxon>Albulidae</taxon>
        <taxon>Albula</taxon>
    </lineage>
</organism>
<feature type="region of interest" description="Disordered" evidence="1">
    <location>
        <begin position="148"/>
        <end position="177"/>
    </location>
</feature>
<dbReference type="OrthoDB" id="608866at2759"/>
<dbReference type="Proteomes" id="UP000829720">
    <property type="component" value="Unassembled WGS sequence"/>
</dbReference>
<dbReference type="Gene3D" id="1.25.10.10">
    <property type="entry name" value="Leucine-rich Repeat Variant"/>
    <property type="match status" value="1"/>
</dbReference>
<dbReference type="InterPro" id="IPR011989">
    <property type="entry name" value="ARM-like"/>
</dbReference>
<dbReference type="PANTHER" id="PTHR14014:SF0">
    <property type="entry name" value="TELOMERE REPEATS-BINDING BOUQUET FORMATION PROTEIN 1"/>
    <property type="match status" value="1"/>
</dbReference>
<dbReference type="EMBL" id="JAERUA010000015">
    <property type="protein sequence ID" value="KAI1889900.1"/>
    <property type="molecule type" value="Genomic_DNA"/>
</dbReference>